<name>A0A6N2KTQ8_SALVM</name>
<organism evidence="1">
    <name type="scientific">Salix viminalis</name>
    <name type="common">Common osier</name>
    <name type="synonym">Basket willow</name>
    <dbReference type="NCBI Taxonomy" id="40686"/>
    <lineage>
        <taxon>Eukaryota</taxon>
        <taxon>Viridiplantae</taxon>
        <taxon>Streptophyta</taxon>
        <taxon>Embryophyta</taxon>
        <taxon>Tracheophyta</taxon>
        <taxon>Spermatophyta</taxon>
        <taxon>Magnoliopsida</taxon>
        <taxon>eudicotyledons</taxon>
        <taxon>Gunneridae</taxon>
        <taxon>Pentapetalae</taxon>
        <taxon>rosids</taxon>
        <taxon>fabids</taxon>
        <taxon>Malpighiales</taxon>
        <taxon>Salicaceae</taxon>
        <taxon>Saliceae</taxon>
        <taxon>Salix</taxon>
    </lineage>
</organism>
<evidence type="ECO:0000313" key="1">
    <source>
        <dbReference type="EMBL" id="VFU31139.1"/>
    </source>
</evidence>
<accession>A0A6N2KTQ8</accession>
<proteinExistence type="predicted"/>
<dbReference type="EMBL" id="CAADRP010000668">
    <property type="protein sequence ID" value="VFU31139.1"/>
    <property type="molecule type" value="Genomic_DNA"/>
</dbReference>
<protein>
    <submittedName>
        <fullName evidence="1">Uncharacterized protein</fullName>
    </submittedName>
</protein>
<gene>
    <name evidence="1" type="ORF">SVIM_LOCUS126992</name>
</gene>
<dbReference type="AlphaFoldDB" id="A0A6N2KTQ8"/>
<reference evidence="1" key="1">
    <citation type="submission" date="2019-03" db="EMBL/GenBank/DDBJ databases">
        <authorList>
            <person name="Mank J."/>
            <person name="Almeida P."/>
        </authorList>
    </citation>
    <scope>NUCLEOTIDE SEQUENCE</scope>
    <source>
        <strain evidence="1">78183</strain>
    </source>
</reference>
<sequence>MSSNSSSYPTTLSIGSPAITLLVTLASQAEFTWPCKSGKFKRESWTSYSHKYSFSQHLHIQASKIFDVNNTDLNVLYAWQSFLMKIYYAF</sequence>